<proteinExistence type="predicted"/>
<accession>A0ABU1YH86</accession>
<name>A0ABU1YH86_ROSSA</name>
<dbReference type="Gene3D" id="2.60.40.1080">
    <property type="match status" value="1"/>
</dbReference>
<gene>
    <name evidence="1" type="ORF">J2X20_000030</name>
</gene>
<keyword evidence="2" id="KW-1185">Reference proteome</keyword>
<organism evidence="1 2">
    <name type="scientific">Roseateles saccharophilus</name>
    <name type="common">Pseudomonas saccharophila</name>
    <dbReference type="NCBI Taxonomy" id="304"/>
    <lineage>
        <taxon>Bacteria</taxon>
        <taxon>Pseudomonadati</taxon>
        <taxon>Pseudomonadota</taxon>
        <taxon>Betaproteobacteria</taxon>
        <taxon>Burkholderiales</taxon>
        <taxon>Sphaerotilaceae</taxon>
        <taxon>Roseateles</taxon>
    </lineage>
</organism>
<dbReference type="EMBL" id="JAVDXU010000001">
    <property type="protein sequence ID" value="MDR7267401.1"/>
    <property type="molecule type" value="Genomic_DNA"/>
</dbReference>
<dbReference type="Proteomes" id="UP001180453">
    <property type="component" value="Unassembled WGS sequence"/>
</dbReference>
<evidence type="ECO:0000313" key="1">
    <source>
        <dbReference type="EMBL" id="MDR7267401.1"/>
    </source>
</evidence>
<protein>
    <recommendedName>
        <fullName evidence="3">BIG2 domain-containing protein</fullName>
    </recommendedName>
</protein>
<sequence>MLAACGGGGEGGATSGGRQQFITFQYPGGGMLLDPPTTLSATTSSGLEVTFKSSTPDYCTVAGNKLTLVKAGECRVVATQQGGKSADGVQWAPADDVSQLFNVLKHTQQIAFAPPDYVLSKATTSVTLTATAESKGPVTFTADTPANCSITGDQLKLLGKGTCAVTATQAGNDTYAAQSTQRFIAVDPLLLADGFDVATGNGAGSSSDLRTAQGGGVAVNPWDSTLNSGWQWCGSDRPDWCYHTVSSDGKTLVSALEVPKANFPTGWHTGLNQIDIFAPGKTAFNGGGDTTGGLRVTTETSLGFTMGVPQGLYAAGKPVVLYLDLGKNNGGCNVELATLVWPRAPGFAAYNIPLSNFAVTNNCGIAGVTAASVDDNIRKLPNPWDATGMPTNIGAFNTALDGFKDARTSAMTLMGSSDIVRMRLKLFDINDTNPGTAFYSSSIGLTGAITIQ</sequence>
<evidence type="ECO:0000313" key="2">
    <source>
        <dbReference type="Proteomes" id="UP001180453"/>
    </source>
</evidence>
<comment type="caution">
    <text evidence="1">The sequence shown here is derived from an EMBL/GenBank/DDBJ whole genome shotgun (WGS) entry which is preliminary data.</text>
</comment>
<evidence type="ECO:0008006" key="3">
    <source>
        <dbReference type="Google" id="ProtNLM"/>
    </source>
</evidence>
<reference evidence="1 2" key="1">
    <citation type="submission" date="2023-07" db="EMBL/GenBank/DDBJ databases">
        <title>Sorghum-associated microbial communities from plants grown in Nebraska, USA.</title>
        <authorList>
            <person name="Schachtman D."/>
        </authorList>
    </citation>
    <scope>NUCLEOTIDE SEQUENCE [LARGE SCALE GENOMIC DNA]</scope>
    <source>
        <strain evidence="1 2">BE314</strain>
    </source>
</reference>